<dbReference type="AlphaFoldDB" id="K1TAB0"/>
<protein>
    <submittedName>
        <fullName evidence="1">Uncharacterized protein</fullName>
    </submittedName>
</protein>
<dbReference type="Gene3D" id="3.40.1080.10">
    <property type="entry name" value="Glutaconate Coenzyme A-transferase"/>
    <property type="match status" value="1"/>
</dbReference>
<dbReference type="EMBL" id="AJWY01007667">
    <property type="protein sequence ID" value="EKC63350.1"/>
    <property type="molecule type" value="Genomic_DNA"/>
</dbReference>
<organism evidence="1">
    <name type="scientific">human gut metagenome</name>
    <dbReference type="NCBI Taxonomy" id="408170"/>
    <lineage>
        <taxon>unclassified sequences</taxon>
        <taxon>metagenomes</taxon>
        <taxon>organismal metagenomes</taxon>
    </lineage>
</organism>
<evidence type="ECO:0000313" key="1">
    <source>
        <dbReference type="EMBL" id="EKC63350.1"/>
    </source>
</evidence>
<proteinExistence type="predicted"/>
<sequence>YQEKLTTPDKIAQQVQSGWLLGMDTATSQTPAIMTAIAERIRNSDITGVKVQALLDAYPFEFYTDPTLAGKMTGYSLVFQQRGAQGGQRRLCRYHPGILPRFPDPHPHGVRL</sequence>
<comment type="caution">
    <text evidence="1">The sequence shown here is derived from an EMBL/GenBank/DDBJ whole genome shotgun (WGS) entry which is preliminary data.</text>
</comment>
<accession>K1TAB0</accession>
<gene>
    <name evidence="1" type="ORF">LEA_11379</name>
</gene>
<feature type="non-terminal residue" evidence="1">
    <location>
        <position position="1"/>
    </location>
</feature>
<reference evidence="1" key="1">
    <citation type="journal article" date="2013" name="Environ. Microbiol.">
        <title>Microbiota from the distal guts of lean and obese adolescents exhibit partial functional redundancy besides clear differences in community structure.</title>
        <authorList>
            <person name="Ferrer M."/>
            <person name="Ruiz A."/>
            <person name="Lanza F."/>
            <person name="Haange S.B."/>
            <person name="Oberbach A."/>
            <person name="Till H."/>
            <person name="Bargiela R."/>
            <person name="Campoy C."/>
            <person name="Segura M.T."/>
            <person name="Richter M."/>
            <person name="von Bergen M."/>
            <person name="Seifert J."/>
            <person name="Suarez A."/>
        </authorList>
    </citation>
    <scope>NUCLEOTIDE SEQUENCE</scope>
</reference>
<name>K1TAB0_9ZZZZ</name>